<keyword evidence="1" id="KW-0732">Signal</keyword>
<dbReference type="CDD" id="cd08545">
    <property type="entry name" value="YcnI_like"/>
    <property type="match status" value="1"/>
</dbReference>
<feature type="domain" description="YncI copper-binding" evidence="2">
    <location>
        <begin position="26"/>
        <end position="171"/>
    </location>
</feature>
<sequence length="356" mass="36981">MSNTRILGGATALAALLATTLPALSHATFEIGEAPANSTYKAVLRVPHGCDGQPTNTVSVRIPEGFIDVKPMPKAGWTLSTKTSDYARTYDLWGSDVSSGVTEVVWSGGDLPDEYYDEFVFRGRITGFEAGTVLPFKVVQECPDGQVAWVNVAAPGEDAHDIDHPAPTVTIAASDAPAPAHGHGQGHAHGEQAAAVPATLDIETVWMRQPPPGASVAGGYLTVTNTGDTDDTLLGGTIGFARTVEVHEMAVTNGVMTMQEVEGGLVIPAGETVTLAPGGYHLMMLGLSGAPKAGETVPITLRFEHAGPVELMMEVAPIGATKPAGGGHGGMNHGEMKHGEMKHGGMDHEGMNHTAK</sequence>
<dbReference type="OrthoDB" id="9796962at2"/>
<dbReference type="Proteomes" id="UP000249590">
    <property type="component" value="Unassembled WGS sequence"/>
</dbReference>
<dbReference type="InterPro" id="IPR038507">
    <property type="entry name" value="YcnI-like_sf"/>
</dbReference>
<dbReference type="InterPro" id="IPR036182">
    <property type="entry name" value="PCuAC_sf"/>
</dbReference>
<feature type="signal peptide" evidence="1">
    <location>
        <begin position="1"/>
        <end position="25"/>
    </location>
</feature>
<evidence type="ECO:0000313" key="4">
    <source>
        <dbReference type="Proteomes" id="UP000249590"/>
    </source>
</evidence>
<evidence type="ECO:0000259" key="2">
    <source>
        <dbReference type="Pfam" id="PF07987"/>
    </source>
</evidence>
<proteinExistence type="predicted"/>
<dbReference type="Gene3D" id="2.60.40.2230">
    <property type="entry name" value="Uncharacterised protein YcnI-like PF07987, DUF1775"/>
    <property type="match status" value="1"/>
</dbReference>
<dbReference type="PANTHER" id="PTHR36302:SF1">
    <property type="entry name" value="COPPER CHAPERONE PCU(A)C"/>
    <property type="match status" value="1"/>
</dbReference>
<keyword evidence="4" id="KW-1185">Reference proteome</keyword>
<organism evidence="3 4">
    <name type="scientific">Acuticoccus sediminis</name>
    <dbReference type="NCBI Taxonomy" id="2184697"/>
    <lineage>
        <taxon>Bacteria</taxon>
        <taxon>Pseudomonadati</taxon>
        <taxon>Pseudomonadota</taxon>
        <taxon>Alphaproteobacteria</taxon>
        <taxon>Hyphomicrobiales</taxon>
        <taxon>Amorphaceae</taxon>
        <taxon>Acuticoccus</taxon>
    </lineage>
</organism>
<dbReference type="Pfam" id="PF04314">
    <property type="entry name" value="PCuAC"/>
    <property type="match status" value="1"/>
</dbReference>
<dbReference type="InterPro" id="IPR058248">
    <property type="entry name" value="Lxx211020-like"/>
</dbReference>
<feature type="chain" id="PRO_5032776922" evidence="1">
    <location>
        <begin position="26"/>
        <end position="356"/>
    </location>
</feature>
<name>A0A8B2NRC3_9HYPH</name>
<dbReference type="PANTHER" id="PTHR36302">
    <property type="entry name" value="BLR7088 PROTEIN"/>
    <property type="match status" value="1"/>
</dbReference>
<protein>
    <submittedName>
        <fullName evidence="3">Copper resistance protein CopZ</fullName>
    </submittedName>
</protein>
<comment type="caution">
    <text evidence="3">The sequence shown here is derived from an EMBL/GenBank/DDBJ whole genome shotgun (WGS) entry which is preliminary data.</text>
</comment>
<dbReference type="Gene3D" id="2.60.40.1890">
    <property type="entry name" value="PCu(A)C copper chaperone"/>
    <property type="match status" value="1"/>
</dbReference>
<dbReference type="PIRSF" id="PIRSF037139">
    <property type="entry name" value="UCP037139"/>
    <property type="match status" value="1"/>
</dbReference>
<dbReference type="AlphaFoldDB" id="A0A8B2NRC3"/>
<dbReference type="RefSeq" id="WP_111348259.1">
    <property type="nucleotide sequence ID" value="NZ_QHHQ01000004.1"/>
</dbReference>
<evidence type="ECO:0000313" key="3">
    <source>
        <dbReference type="EMBL" id="RAH99892.1"/>
    </source>
</evidence>
<dbReference type="InterPro" id="IPR012533">
    <property type="entry name" value="YcnI-copper_dom"/>
</dbReference>
<dbReference type="InterPro" id="IPR021174">
    <property type="entry name" value="UCP037139"/>
</dbReference>
<accession>A0A8B2NRC3</accession>
<gene>
    <name evidence="3" type="ORF">DLJ53_19315</name>
</gene>
<dbReference type="InterPro" id="IPR007410">
    <property type="entry name" value="LpqE-like"/>
</dbReference>
<dbReference type="EMBL" id="QHHQ01000004">
    <property type="protein sequence ID" value="RAH99892.1"/>
    <property type="molecule type" value="Genomic_DNA"/>
</dbReference>
<evidence type="ECO:0000256" key="1">
    <source>
        <dbReference type="SAM" id="SignalP"/>
    </source>
</evidence>
<reference evidence="3 4" key="1">
    <citation type="submission" date="2018-05" db="EMBL/GenBank/DDBJ databases">
        <title>Acuticoccus sediminis sp. nov., isolated from deep-sea sediment of Indian Ocean.</title>
        <authorList>
            <person name="Liu X."/>
            <person name="Lai Q."/>
            <person name="Du Y."/>
            <person name="Sun F."/>
            <person name="Zhang X."/>
            <person name="Wang S."/>
            <person name="Shao Z."/>
        </authorList>
    </citation>
    <scope>NUCLEOTIDE SEQUENCE [LARGE SCALE GENOMIC DNA]</scope>
    <source>
        <strain evidence="3 4">PTG4-2</strain>
    </source>
</reference>
<dbReference type="Pfam" id="PF07987">
    <property type="entry name" value="DUF1775"/>
    <property type="match status" value="1"/>
</dbReference>
<dbReference type="SUPFAM" id="SSF110087">
    <property type="entry name" value="DR1885-like metal-binding protein"/>
    <property type="match status" value="1"/>
</dbReference>